<proteinExistence type="inferred from homology"/>
<keyword evidence="8" id="KW-0325">Glycoprotein</keyword>
<evidence type="ECO:0000313" key="10">
    <source>
        <dbReference type="EMBL" id="CAC5368895.1"/>
    </source>
</evidence>
<dbReference type="Gene3D" id="1.20.930.40">
    <property type="entry name" value="Transferrin receptor-like, dimerisation domain"/>
    <property type="match status" value="1"/>
</dbReference>
<keyword evidence="5 10" id="KW-0378">Hydrolase</keyword>
<keyword evidence="10" id="KW-0121">Carboxypeptidase</keyword>
<dbReference type="GO" id="GO:0006508">
    <property type="term" value="P:proteolysis"/>
    <property type="evidence" value="ECO:0007669"/>
    <property type="project" value="UniProtKB-KW"/>
</dbReference>
<protein>
    <submittedName>
        <fullName evidence="10">NAALAD</fullName>
        <ecNumber evidence="10">3.4.17.21</ecNumber>
    </submittedName>
</protein>
<feature type="domain" description="Transferrin receptor-like dimerisation" evidence="9">
    <location>
        <begin position="80"/>
        <end position="197"/>
    </location>
</feature>
<keyword evidence="11" id="KW-1185">Reference proteome</keyword>
<comment type="cofactor">
    <cofactor evidence="1">
        <name>Zn(2+)</name>
        <dbReference type="ChEBI" id="CHEBI:29105"/>
    </cofactor>
</comment>
<dbReference type="FunFam" id="1.20.930.40:FF:000001">
    <property type="entry name" value="N-acetylated-alpha-linked acidic dipeptidase 2"/>
    <property type="match status" value="1"/>
</dbReference>
<dbReference type="SUPFAM" id="SSF47672">
    <property type="entry name" value="Transferrin receptor-like dimerisation domain"/>
    <property type="match status" value="1"/>
</dbReference>
<dbReference type="Proteomes" id="UP000507470">
    <property type="component" value="Unassembled WGS sequence"/>
</dbReference>
<evidence type="ECO:0000256" key="2">
    <source>
        <dbReference type="ARBA" id="ARBA00005634"/>
    </source>
</evidence>
<evidence type="ECO:0000256" key="8">
    <source>
        <dbReference type="ARBA" id="ARBA00023180"/>
    </source>
</evidence>
<reference evidence="10 11" key="1">
    <citation type="submission" date="2020-06" db="EMBL/GenBank/DDBJ databases">
        <authorList>
            <person name="Li R."/>
            <person name="Bekaert M."/>
        </authorList>
    </citation>
    <scope>NUCLEOTIDE SEQUENCE [LARGE SCALE GENOMIC DNA]</scope>
    <source>
        <strain evidence="11">wild</strain>
    </source>
</reference>
<dbReference type="InterPro" id="IPR039373">
    <property type="entry name" value="Peptidase_M28B"/>
</dbReference>
<dbReference type="PANTHER" id="PTHR10404">
    <property type="entry name" value="N-ACETYLATED-ALPHA-LINKED ACIDIC DIPEPTIDASE"/>
    <property type="match status" value="1"/>
</dbReference>
<dbReference type="InterPro" id="IPR036757">
    <property type="entry name" value="TFR-like_dimer_dom_sf"/>
</dbReference>
<evidence type="ECO:0000313" key="11">
    <source>
        <dbReference type="Proteomes" id="UP000507470"/>
    </source>
</evidence>
<accession>A0A6J8AIS6</accession>
<keyword evidence="4" id="KW-0479">Metal-binding</keyword>
<evidence type="ECO:0000256" key="1">
    <source>
        <dbReference type="ARBA" id="ARBA00001947"/>
    </source>
</evidence>
<evidence type="ECO:0000256" key="5">
    <source>
        <dbReference type="ARBA" id="ARBA00022801"/>
    </source>
</evidence>
<name>A0A6J8AIS6_MYTCO</name>
<dbReference type="GO" id="GO:0046872">
    <property type="term" value="F:metal ion binding"/>
    <property type="evidence" value="ECO:0007669"/>
    <property type="project" value="UniProtKB-KW"/>
</dbReference>
<evidence type="ECO:0000256" key="7">
    <source>
        <dbReference type="ARBA" id="ARBA00023049"/>
    </source>
</evidence>
<dbReference type="PANTHER" id="PTHR10404:SF77">
    <property type="entry name" value="GLUTAMATE CARBOXYPEPTIDASE 2 HOMOLOG"/>
    <property type="match status" value="1"/>
</dbReference>
<dbReference type="OrthoDB" id="5841748at2759"/>
<evidence type="ECO:0000259" key="9">
    <source>
        <dbReference type="Pfam" id="PF04253"/>
    </source>
</evidence>
<keyword evidence="7" id="KW-0482">Metalloprotease</keyword>
<organism evidence="10 11">
    <name type="scientific">Mytilus coruscus</name>
    <name type="common">Sea mussel</name>
    <dbReference type="NCBI Taxonomy" id="42192"/>
    <lineage>
        <taxon>Eukaryota</taxon>
        <taxon>Metazoa</taxon>
        <taxon>Spiralia</taxon>
        <taxon>Lophotrochozoa</taxon>
        <taxon>Mollusca</taxon>
        <taxon>Bivalvia</taxon>
        <taxon>Autobranchia</taxon>
        <taxon>Pteriomorphia</taxon>
        <taxon>Mytilida</taxon>
        <taxon>Mytiloidea</taxon>
        <taxon>Mytilidae</taxon>
        <taxon>Mytilinae</taxon>
        <taxon>Mytilus</taxon>
    </lineage>
</organism>
<keyword evidence="6" id="KW-0862">Zinc</keyword>
<dbReference type="EMBL" id="CACVKT020001504">
    <property type="protein sequence ID" value="CAC5368895.1"/>
    <property type="molecule type" value="Genomic_DNA"/>
</dbReference>
<evidence type="ECO:0000256" key="4">
    <source>
        <dbReference type="ARBA" id="ARBA00022723"/>
    </source>
</evidence>
<sequence length="211" mass="23999">MLSISCEIGHVDKNIRIKDQKYSFKFQHHQATGQVWAEMAKGLIDTMVIPLDVVNFAIELLSLVNILDDDYGTMLRNHNDLKTVTDNLKTEAMAFQNQAEKKVNKYNPLEVRHINDQLICLKDPFLDPQGLPGRPYARHVLFAESLVNTYAGSSFPGLVDSLFEIEKDPDQKGRWNIVKKHFSVILFTIESATSTLREVTKFMPVFNKGSS</sequence>
<comment type="similarity">
    <text evidence="2">Belongs to the peptidase M28 family. M28B subfamily.</text>
</comment>
<gene>
    <name evidence="10" type="ORF">MCOR_8293</name>
</gene>
<dbReference type="Pfam" id="PF04253">
    <property type="entry name" value="TFR_dimer"/>
    <property type="match status" value="1"/>
</dbReference>
<dbReference type="InterPro" id="IPR007365">
    <property type="entry name" value="TFR-like_dimer_dom"/>
</dbReference>
<dbReference type="EC" id="3.4.17.21" evidence="10"/>
<keyword evidence="3" id="KW-0645">Protease</keyword>
<evidence type="ECO:0000256" key="6">
    <source>
        <dbReference type="ARBA" id="ARBA00022833"/>
    </source>
</evidence>
<dbReference type="AlphaFoldDB" id="A0A6J8AIS6"/>
<evidence type="ECO:0000256" key="3">
    <source>
        <dbReference type="ARBA" id="ARBA00022670"/>
    </source>
</evidence>
<dbReference type="GO" id="GO:0004181">
    <property type="term" value="F:metallocarboxypeptidase activity"/>
    <property type="evidence" value="ECO:0007669"/>
    <property type="project" value="UniProtKB-EC"/>
</dbReference>